<dbReference type="InterPro" id="IPR006311">
    <property type="entry name" value="TAT_signal"/>
</dbReference>
<keyword evidence="6" id="KW-0560">Oxidoreductase</keyword>
<reference evidence="13" key="1">
    <citation type="journal article" date="2019" name="Int. J. Syst. Evol. Microbiol.">
        <title>The Global Catalogue of Microorganisms (GCM) 10K type strain sequencing project: providing services to taxonomists for standard genome sequencing and annotation.</title>
        <authorList>
            <consortium name="The Broad Institute Genomics Platform"/>
            <consortium name="The Broad Institute Genome Sequencing Center for Infectious Disease"/>
            <person name="Wu L."/>
            <person name="Ma J."/>
        </authorList>
    </citation>
    <scope>NUCLEOTIDE SEQUENCE [LARGE SCALE GENOMIC DNA]</scope>
    <source>
        <strain evidence="13">JCM 17688</strain>
    </source>
</reference>
<keyword evidence="7" id="KW-0408">Iron</keyword>
<dbReference type="PANTHER" id="PTHR30521:SF4">
    <property type="entry name" value="DEFERROCHELATASE"/>
    <property type="match status" value="1"/>
</dbReference>
<keyword evidence="4" id="KW-0479">Metal-binding</keyword>
<keyword evidence="13" id="KW-1185">Reference proteome</keyword>
<keyword evidence="3" id="KW-0349">Heme</keyword>
<sequence length="389" mass="41818">MSPAGRRNFLRGAAFGAAGLGAAVVAAGCDRTESAPPAPAAERAVEATQAFASYVALDLQTGTPAETDDLLRTLAAQIGRLCRGYVPPAVGISAPPSDSGTLGGVVPSDGLVVNIGYGASFFDHAHADRRPKGIKAMREFPDDRLQRDECDGDMLLEIRADQQDVVVHALRELTRVTRGGLAVRWRQDGVRPSPRPDGAPRNHFGFKDGTSNPTGADFDSLVWIDEPTQPWTRGGTFVVVRLIRMLTEFWDRVSISEQENMFGRVRTTGAPLDGDVETDVPQYAADPTGDVIPLTAHMRLANPRTPGTDRSRIFRRAYNYVGGMDSNGNLDLGLVFTCLQRDIAGQFEATQDRLEGEPLVDYIAPFGGGYFYLPPRDAGTGVSTTGGIL</sequence>
<evidence type="ECO:0000313" key="12">
    <source>
        <dbReference type="EMBL" id="GAA4395606.1"/>
    </source>
</evidence>
<dbReference type="PANTHER" id="PTHR30521">
    <property type="entry name" value="DEFERROCHELATASE/PEROXIDASE"/>
    <property type="match status" value="1"/>
</dbReference>
<name>A0ABP8JSQ9_9ACTN</name>
<protein>
    <submittedName>
        <fullName evidence="12">Dyp-type peroxidase</fullName>
    </submittedName>
</protein>
<feature type="domain" description="Dyp-type peroxidase C-terminal" evidence="11">
    <location>
        <begin position="200"/>
        <end position="377"/>
    </location>
</feature>
<dbReference type="Pfam" id="PF04261">
    <property type="entry name" value="Dyp_perox_N"/>
    <property type="match status" value="1"/>
</dbReference>
<keyword evidence="5" id="KW-0732">Signal</keyword>
<dbReference type="GO" id="GO:0004601">
    <property type="term" value="F:peroxidase activity"/>
    <property type="evidence" value="ECO:0007669"/>
    <property type="project" value="UniProtKB-KW"/>
</dbReference>
<dbReference type="SUPFAM" id="SSF54909">
    <property type="entry name" value="Dimeric alpha+beta barrel"/>
    <property type="match status" value="1"/>
</dbReference>
<comment type="cofactor">
    <cofactor evidence="1">
        <name>heme b</name>
        <dbReference type="ChEBI" id="CHEBI:60344"/>
    </cofactor>
</comment>
<comment type="similarity">
    <text evidence="8">Belongs to the DyP-type peroxidase family.</text>
</comment>
<dbReference type="Proteomes" id="UP001500635">
    <property type="component" value="Unassembled WGS sequence"/>
</dbReference>
<dbReference type="InterPro" id="IPR006314">
    <property type="entry name" value="Dyp_peroxidase"/>
</dbReference>
<evidence type="ECO:0000256" key="9">
    <source>
        <dbReference type="SAM" id="MobiDB-lite"/>
    </source>
</evidence>
<dbReference type="InterPro" id="IPR048328">
    <property type="entry name" value="Dyp_perox_C"/>
</dbReference>
<dbReference type="Pfam" id="PF20628">
    <property type="entry name" value="Dyp_perox_C"/>
    <property type="match status" value="1"/>
</dbReference>
<dbReference type="EMBL" id="BAABFR010000044">
    <property type="protein sequence ID" value="GAA4395606.1"/>
    <property type="molecule type" value="Genomic_DNA"/>
</dbReference>
<dbReference type="RefSeq" id="WP_344997139.1">
    <property type="nucleotide sequence ID" value="NZ_BAABFR010000044.1"/>
</dbReference>
<feature type="region of interest" description="Disordered" evidence="9">
    <location>
        <begin position="187"/>
        <end position="212"/>
    </location>
</feature>
<evidence type="ECO:0000256" key="7">
    <source>
        <dbReference type="ARBA" id="ARBA00023004"/>
    </source>
</evidence>
<evidence type="ECO:0000256" key="3">
    <source>
        <dbReference type="ARBA" id="ARBA00022617"/>
    </source>
</evidence>
<dbReference type="PROSITE" id="PS51318">
    <property type="entry name" value="TAT"/>
    <property type="match status" value="1"/>
</dbReference>
<evidence type="ECO:0000256" key="2">
    <source>
        <dbReference type="ARBA" id="ARBA00022559"/>
    </source>
</evidence>
<proteinExistence type="inferred from homology"/>
<evidence type="ECO:0000256" key="8">
    <source>
        <dbReference type="ARBA" id="ARBA00025737"/>
    </source>
</evidence>
<dbReference type="InterPro" id="IPR011008">
    <property type="entry name" value="Dimeric_a/b-barrel"/>
</dbReference>
<accession>A0ABP8JSQ9</accession>
<evidence type="ECO:0000259" key="11">
    <source>
        <dbReference type="Pfam" id="PF20628"/>
    </source>
</evidence>
<dbReference type="PROSITE" id="PS51257">
    <property type="entry name" value="PROKAR_LIPOPROTEIN"/>
    <property type="match status" value="1"/>
</dbReference>
<evidence type="ECO:0000256" key="4">
    <source>
        <dbReference type="ARBA" id="ARBA00022723"/>
    </source>
</evidence>
<dbReference type="InterPro" id="IPR048327">
    <property type="entry name" value="Dyp_perox_N"/>
</dbReference>
<evidence type="ECO:0000259" key="10">
    <source>
        <dbReference type="Pfam" id="PF04261"/>
    </source>
</evidence>
<dbReference type="PROSITE" id="PS51404">
    <property type="entry name" value="DYP_PEROXIDASE"/>
    <property type="match status" value="1"/>
</dbReference>
<dbReference type="NCBIfam" id="TIGR01413">
    <property type="entry name" value="Dyp_perox_fam"/>
    <property type="match status" value="1"/>
</dbReference>
<evidence type="ECO:0000256" key="6">
    <source>
        <dbReference type="ARBA" id="ARBA00023002"/>
    </source>
</evidence>
<feature type="domain" description="Dyp-type peroxidase N-terminal" evidence="10">
    <location>
        <begin position="47"/>
        <end position="190"/>
    </location>
</feature>
<evidence type="ECO:0000256" key="5">
    <source>
        <dbReference type="ARBA" id="ARBA00022729"/>
    </source>
</evidence>
<evidence type="ECO:0000256" key="1">
    <source>
        <dbReference type="ARBA" id="ARBA00001970"/>
    </source>
</evidence>
<evidence type="ECO:0000313" key="13">
    <source>
        <dbReference type="Proteomes" id="UP001500635"/>
    </source>
</evidence>
<comment type="caution">
    <text evidence="12">The sequence shown here is derived from an EMBL/GenBank/DDBJ whole genome shotgun (WGS) entry which is preliminary data.</text>
</comment>
<gene>
    <name evidence="12" type="ORF">GCM10023147_29020</name>
</gene>
<keyword evidence="2 12" id="KW-0575">Peroxidase</keyword>
<organism evidence="12 13">
    <name type="scientific">Tsukamurella soli</name>
    <dbReference type="NCBI Taxonomy" id="644556"/>
    <lineage>
        <taxon>Bacteria</taxon>
        <taxon>Bacillati</taxon>
        <taxon>Actinomycetota</taxon>
        <taxon>Actinomycetes</taxon>
        <taxon>Mycobacteriales</taxon>
        <taxon>Tsukamurellaceae</taxon>
        <taxon>Tsukamurella</taxon>
    </lineage>
</organism>